<sequence length="1289" mass="143587">MVSSATLVQEFDNSFFSWKRLKVSDFEHQELDLHVATSTQSNTMECSSHGGLVSSYASSSSCSLDEKTCSSSVLEMSCQLNGNSGDIPESSSAGGMSSSSQQKDYSGYVPPIFVSGWMYVNENGQMCGPYIQQQLSEGLSTGFLPEDLPVYPIVNGTLLNPVPLKYFKQFPDHIATGFAYLGMGILGASMPTNCFASFNMSSAVHGQESLVLLASQVTPCPEERLVSHSQVPYIAYSSNLPISNSKAENHDPPFPPLSGEDSCWMFEDDEGRKHGPHSLQELYSWRHYGYLWDSLMIYHIENKFRPLPLLSVINAWRMDKPESVSVSDVKTESGLLLSFISEISEEVSCQLHSGIMKAARRVALDGIISNVISEFSNTRKAHRNPKLSHQAAKTSSTDEKMSEVPGERRNVVPPECPAATCELSSDLAHVDQLPVQLHRSTKSVGSIDHFWGCYAIVCRILFDYCMEVMWNAVFYDVITEYSTSWRKRKLWFAHQKIGIPGSVRDFVKETECLPSELLLSRQDSFDGDFDCPPGFDPAMVEKDSQSESPSIASFVPLMEKASKLNSLSCTDGAYDGLKCILEYVENELHMSMKLSLVEYVEVLVKEEAWKVVKFSEDDRLNKEIFESSVHYHQKTEKSSSELHNELRIDANKVTVETSSDLIQAGKRFNSCASEDILSNFLASAFEKSWAEVNDTVDEQDIDEPPLPGSEDNVRTLVPSTTSKFRPSRSDESSPKIREYVAMAMCRQKLHDDVLRGWISLFIDGILHQYLGLPRTSKGHSNMEGAYNTNKEHDSTTLASLEKARDGSRKYTYHRKKKLAWKKSGSSTQSMAQVDAGFQHQPVEKSGKQHCVRDVAENVAVEPVVATLKKKEIAKGQRQTELSVNAGPLKTKIKSCHPSDQPLTKNATCQKEIKIKRSVPKPNNKLSEHTVKHAGKSVSNLSEDLNNVKKVIDSNSNDAGIEEAPAHYSGRNLNAKVSKLKRKHSAGDDAGIEEAPPHNYSGRNLNATKVSKLKRKHSEGGGSVSHPTKIMKVANAASKQVATRQVTVQKIKSRKLRTSNPGPRSEGCARSSINGWEWHKWSLNASPAERARVRGIDFVHANCSGSEAYASQLSNGKVLSARTNRVKMRNLLAAADGADLLKATQLKARKKRLRFQRSKIHDWGLVALEPIEAEDFVIEYVGELIRPRISDIRERLYEKMGIGSSYLFRLDDGYVVDATKRGGIARFINHSCEPNCYTKVITVEGQKKIFIYAKRLITAGEEITYNYKFPLEEKKIPCNCGSRKCRGSLN</sequence>
<protein>
    <submittedName>
        <fullName evidence="1">Uncharacterized protein</fullName>
    </submittedName>
</protein>
<keyword evidence="2" id="KW-1185">Reference proteome</keyword>
<organism evidence="1 2">
    <name type="scientific">Manihot esculenta</name>
    <name type="common">Cassava</name>
    <name type="synonym">Jatropha manihot</name>
    <dbReference type="NCBI Taxonomy" id="3983"/>
    <lineage>
        <taxon>Eukaryota</taxon>
        <taxon>Viridiplantae</taxon>
        <taxon>Streptophyta</taxon>
        <taxon>Embryophyta</taxon>
        <taxon>Tracheophyta</taxon>
        <taxon>Spermatophyta</taxon>
        <taxon>Magnoliopsida</taxon>
        <taxon>eudicotyledons</taxon>
        <taxon>Gunneridae</taxon>
        <taxon>Pentapetalae</taxon>
        <taxon>rosids</taxon>
        <taxon>fabids</taxon>
        <taxon>Malpighiales</taxon>
        <taxon>Euphorbiaceae</taxon>
        <taxon>Crotonoideae</taxon>
        <taxon>Manihoteae</taxon>
        <taxon>Manihot</taxon>
    </lineage>
</organism>
<evidence type="ECO:0000313" key="2">
    <source>
        <dbReference type="Proteomes" id="UP000091857"/>
    </source>
</evidence>
<accession>A0ACB7HPG8</accession>
<proteinExistence type="predicted"/>
<dbReference type="EMBL" id="CM004391">
    <property type="protein sequence ID" value="KAG8654430.1"/>
    <property type="molecule type" value="Genomic_DNA"/>
</dbReference>
<comment type="caution">
    <text evidence="1">The sequence shown here is derived from an EMBL/GenBank/DDBJ whole genome shotgun (WGS) entry which is preliminary data.</text>
</comment>
<evidence type="ECO:0000313" key="1">
    <source>
        <dbReference type="EMBL" id="KAG8654430.1"/>
    </source>
</evidence>
<name>A0ACB7HPG8_MANES</name>
<reference evidence="2" key="1">
    <citation type="journal article" date="2016" name="Nat. Biotechnol.">
        <title>Sequencing wild and cultivated cassava and related species reveals extensive interspecific hybridization and genetic diversity.</title>
        <authorList>
            <person name="Bredeson J.V."/>
            <person name="Lyons J.B."/>
            <person name="Prochnik S.E."/>
            <person name="Wu G.A."/>
            <person name="Ha C.M."/>
            <person name="Edsinger-Gonzales E."/>
            <person name="Grimwood J."/>
            <person name="Schmutz J."/>
            <person name="Rabbi I.Y."/>
            <person name="Egesi C."/>
            <person name="Nauluvula P."/>
            <person name="Lebot V."/>
            <person name="Ndunguru J."/>
            <person name="Mkamilo G."/>
            <person name="Bart R.S."/>
            <person name="Setter T.L."/>
            <person name="Gleadow R.M."/>
            <person name="Kulakow P."/>
            <person name="Ferguson M.E."/>
            <person name="Rounsley S."/>
            <person name="Rokhsar D.S."/>
        </authorList>
    </citation>
    <scope>NUCLEOTIDE SEQUENCE [LARGE SCALE GENOMIC DNA]</scope>
    <source>
        <strain evidence="2">cv. AM560-2</strain>
    </source>
</reference>
<dbReference type="Proteomes" id="UP000091857">
    <property type="component" value="Chromosome 5"/>
</dbReference>
<gene>
    <name evidence="1" type="ORF">MANES_05G113300v8</name>
</gene>